<gene>
    <name evidence="8" type="ORF">ECC02_011039</name>
</gene>
<evidence type="ECO:0000256" key="4">
    <source>
        <dbReference type="ARBA" id="ARBA00022989"/>
    </source>
</evidence>
<dbReference type="PANTHER" id="PTHR21236">
    <property type="entry name" value="GOLGI MEMBRANE PROTEIN YIP1"/>
    <property type="match status" value="1"/>
</dbReference>
<feature type="region of interest" description="Disordered" evidence="6">
    <location>
        <begin position="187"/>
        <end position="220"/>
    </location>
</feature>
<dbReference type="GO" id="GO:0048280">
    <property type="term" value="P:vesicle fusion with Golgi apparatus"/>
    <property type="evidence" value="ECO:0007669"/>
    <property type="project" value="TreeGrafter"/>
</dbReference>
<feature type="transmembrane region" description="Helical" evidence="7">
    <location>
        <begin position="388"/>
        <end position="407"/>
    </location>
</feature>
<reference evidence="8 9" key="1">
    <citation type="journal article" date="2019" name="Genome Biol. Evol.">
        <title>Nanopore Sequencing Significantly Improves Genome Assembly of the Protozoan Parasite Trypanosoma cruzi.</title>
        <authorList>
            <person name="Diaz-Viraque F."/>
            <person name="Pita S."/>
            <person name="Greif G."/>
            <person name="de Souza R.C.M."/>
            <person name="Iraola G."/>
            <person name="Robello C."/>
        </authorList>
    </citation>
    <scope>NUCLEOTIDE SEQUENCE [LARGE SCALE GENOMIC DNA]</scope>
    <source>
        <strain evidence="8 9">Berenice</strain>
    </source>
</reference>
<feature type="region of interest" description="Disordered" evidence="6">
    <location>
        <begin position="85"/>
        <end position="104"/>
    </location>
</feature>
<dbReference type="AlphaFoldDB" id="A0A7J6XNW0"/>
<feature type="compositionally biased region" description="Polar residues" evidence="6">
    <location>
        <begin position="130"/>
        <end position="140"/>
    </location>
</feature>
<keyword evidence="5 7" id="KW-0472">Membrane</keyword>
<comment type="similarity">
    <text evidence="2">Belongs to the YIP1 family.</text>
</comment>
<evidence type="ECO:0000313" key="9">
    <source>
        <dbReference type="Proteomes" id="UP000583944"/>
    </source>
</evidence>
<feature type="region of interest" description="Disordered" evidence="6">
    <location>
        <begin position="110"/>
        <end position="149"/>
    </location>
</feature>
<evidence type="ECO:0000256" key="7">
    <source>
        <dbReference type="SAM" id="Phobius"/>
    </source>
</evidence>
<evidence type="ECO:0000256" key="2">
    <source>
        <dbReference type="ARBA" id="ARBA00010596"/>
    </source>
</evidence>
<dbReference type="InterPro" id="IPR045231">
    <property type="entry name" value="Yip1/4-like"/>
</dbReference>
<keyword evidence="3 7" id="KW-0812">Transmembrane</keyword>
<name>A0A7J6XNW0_TRYCR</name>
<comment type="subcellular location">
    <subcellularLocation>
        <location evidence="1">Membrane</location>
        <topology evidence="1">Multi-pass membrane protein</topology>
    </subcellularLocation>
</comment>
<dbReference type="EMBL" id="JABDHM010000225">
    <property type="protein sequence ID" value="KAF5216209.1"/>
    <property type="molecule type" value="Genomic_DNA"/>
</dbReference>
<proteinExistence type="inferred from homology"/>
<feature type="compositionally biased region" description="Low complexity" evidence="6">
    <location>
        <begin position="187"/>
        <end position="210"/>
    </location>
</feature>
<sequence>MHYSQQPPPYQNQQNPLTPSLPLPPHQQYQTQPDGFFYQPYTNGVDVGGGGGGGGGGGVYVDPAGMPARVQTGYNTHITSSQFFNGEESSQRTHESQQGSHSHVMSIGVVTPTTSRRDSCASPKAFGRMSATSSTNNSPSFGHYATRKESPLPSVVSKPFLQQPNSFSVTMMASPAPAFHESALHAPQPFNQSQPHQQPQQQQQKPYQQPSSAGVPPSQSPRTGFVASLLNVILPHDAFASSARQESVPLYQQRFGYPEDDVPLLEELGIFPHQIRCKALAVLNPFRAMALEAVEDMDLAGPIVFAITLAFLLSLQGKLEFSTIYGHSVLGIVFVKFLLSLMTDHGVALQFVISALGYCLIPNVILAIFQSFAYWLFGYIGKTMLPPALLIVLWSAWCATAMFVNGLSMEKQRYLVLYPMFLFYAVFAALTIF</sequence>
<accession>A0A7J6XNW0</accession>
<feature type="transmembrane region" description="Helical" evidence="7">
    <location>
        <begin position="321"/>
        <end position="339"/>
    </location>
</feature>
<dbReference type="Proteomes" id="UP000583944">
    <property type="component" value="Unassembled WGS sequence"/>
</dbReference>
<dbReference type="GO" id="GO:0016020">
    <property type="term" value="C:membrane"/>
    <property type="evidence" value="ECO:0007669"/>
    <property type="project" value="UniProtKB-SubCell"/>
</dbReference>
<dbReference type="VEuPathDB" id="TriTrypDB:BCY84_12149"/>
<evidence type="ECO:0000256" key="3">
    <source>
        <dbReference type="ARBA" id="ARBA00022692"/>
    </source>
</evidence>
<keyword evidence="4 7" id="KW-1133">Transmembrane helix</keyword>
<feature type="compositionally biased region" description="Pro residues" evidence="6">
    <location>
        <begin position="1"/>
        <end position="10"/>
    </location>
</feature>
<feature type="transmembrane region" description="Helical" evidence="7">
    <location>
        <begin position="351"/>
        <end position="376"/>
    </location>
</feature>
<evidence type="ECO:0000256" key="6">
    <source>
        <dbReference type="SAM" id="MobiDB-lite"/>
    </source>
</evidence>
<comment type="caution">
    <text evidence="8">The sequence shown here is derived from an EMBL/GenBank/DDBJ whole genome shotgun (WGS) entry which is preliminary data.</text>
</comment>
<evidence type="ECO:0000256" key="1">
    <source>
        <dbReference type="ARBA" id="ARBA00004141"/>
    </source>
</evidence>
<dbReference type="GO" id="GO:0005802">
    <property type="term" value="C:trans-Golgi network"/>
    <property type="evidence" value="ECO:0007669"/>
    <property type="project" value="TreeGrafter"/>
</dbReference>
<evidence type="ECO:0000313" key="8">
    <source>
        <dbReference type="EMBL" id="KAF5216209.1"/>
    </source>
</evidence>
<dbReference type="PANTHER" id="PTHR21236:SF2">
    <property type="entry name" value="PROTEIN YIPF"/>
    <property type="match status" value="1"/>
</dbReference>
<evidence type="ECO:0008006" key="10">
    <source>
        <dbReference type="Google" id="ProtNLM"/>
    </source>
</evidence>
<organism evidence="8 9">
    <name type="scientific">Trypanosoma cruzi</name>
    <dbReference type="NCBI Taxonomy" id="5693"/>
    <lineage>
        <taxon>Eukaryota</taxon>
        <taxon>Discoba</taxon>
        <taxon>Euglenozoa</taxon>
        <taxon>Kinetoplastea</taxon>
        <taxon>Metakinetoplastina</taxon>
        <taxon>Trypanosomatida</taxon>
        <taxon>Trypanosomatidae</taxon>
        <taxon>Trypanosoma</taxon>
        <taxon>Schizotrypanum</taxon>
    </lineage>
</organism>
<evidence type="ECO:0000256" key="5">
    <source>
        <dbReference type="ARBA" id="ARBA00023136"/>
    </source>
</evidence>
<feature type="region of interest" description="Disordered" evidence="6">
    <location>
        <begin position="1"/>
        <end position="35"/>
    </location>
</feature>
<dbReference type="GO" id="GO:0006888">
    <property type="term" value="P:endoplasmic reticulum to Golgi vesicle-mediated transport"/>
    <property type="evidence" value="ECO:0007669"/>
    <property type="project" value="InterPro"/>
</dbReference>
<dbReference type="VEuPathDB" id="TriTrypDB:ECC02_011039"/>
<feature type="transmembrane region" description="Helical" evidence="7">
    <location>
        <begin position="414"/>
        <end position="432"/>
    </location>
</feature>
<protein>
    <recommendedName>
        <fullName evidence="10">Membrane protein YIP1</fullName>
    </recommendedName>
</protein>